<gene>
    <name evidence="2" type="ORF">VTL71DRAFT_12452</name>
</gene>
<feature type="chain" id="PRO_5047365069" evidence="1">
    <location>
        <begin position="19"/>
        <end position="209"/>
    </location>
</feature>
<proteinExistence type="predicted"/>
<keyword evidence="3" id="KW-1185">Reference proteome</keyword>
<dbReference type="Proteomes" id="UP001595075">
    <property type="component" value="Unassembled WGS sequence"/>
</dbReference>
<reference evidence="2 3" key="1">
    <citation type="journal article" date="2024" name="Commun. Biol.">
        <title>Comparative genomic analysis of thermophilic fungi reveals convergent evolutionary adaptations and gene losses.</title>
        <authorList>
            <person name="Steindorff A.S."/>
            <person name="Aguilar-Pontes M.V."/>
            <person name="Robinson A.J."/>
            <person name="Andreopoulos B."/>
            <person name="LaButti K."/>
            <person name="Kuo A."/>
            <person name="Mondo S."/>
            <person name="Riley R."/>
            <person name="Otillar R."/>
            <person name="Haridas S."/>
            <person name="Lipzen A."/>
            <person name="Grimwood J."/>
            <person name="Schmutz J."/>
            <person name="Clum A."/>
            <person name="Reid I.D."/>
            <person name="Moisan M.C."/>
            <person name="Butler G."/>
            <person name="Nguyen T.T.M."/>
            <person name="Dewar K."/>
            <person name="Conant G."/>
            <person name="Drula E."/>
            <person name="Henrissat B."/>
            <person name="Hansel C."/>
            <person name="Singer S."/>
            <person name="Hutchinson M.I."/>
            <person name="de Vries R.P."/>
            <person name="Natvig D.O."/>
            <person name="Powell A.J."/>
            <person name="Tsang A."/>
            <person name="Grigoriev I.V."/>
        </authorList>
    </citation>
    <scope>NUCLEOTIDE SEQUENCE [LARGE SCALE GENOMIC DNA]</scope>
    <source>
        <strain evidence="2 3">CBS 494.80</strain>
    </source>
</reference>
<keyword evidence="1" id="KW-0732">Signal</keyword>
<sequence>MKFSNLSSGFMLASTVSAAGRYCSWPTVYKIDSQEPVFTQPELVGGVFVGPSSTVGTINAGYAFTKSESITGSISGTYAIPGIGSVGVSTSYGVTTARGTSLTVSVQCPINIQCGITASTYVLRVKGTMTMYSCGASDKNSKQYPCQDSAPSQCPSTAWNTTFGAPHAFTVDYPIAASASNVGSLMAVNYNPCYVNTPYQGMAKCPPLK</sequence>
<feature type="signal peptide" evidence="1">
    <location>
        <begin position="1"/>
        <end position="18"/>
    </location>
</feature>
<evidence type="ECO:0000313" key="3">
    <source>
        <dbReference type="Proteomes" id="UP001595075"/>
    </source>
</evidence>
<name>A0ABR4CN43_9HELO</name>
<evidence type="ECO:0000313" key="2">
    <source>
        <dbReference type="EMBL" id="KAL2071217.1"/>
    </source>
</evidence>
<protein>
    <submittedName>
        <fullName evidence="2">Uncharacterized protein</fullName>
    </submittedName>
</protein>
<comment type="caution">
    <text evidence="2">The sequence shown here is derived from an EMBL/GenBank/DDBJ whole genome shotgun (WGS) entry which is preliminary data.</text>
</comment>
<dbReference type="EMBL" id="JAZHXI010000005">
    <property type="protein sequence ID" value="KAL2071217.1"/>
    <property type="molecule type" value="Genomic_DNA"/>
</dbReference>
<accession>A0ABR4CN43</accession>
<evidence type="ECO:0000256" key="1">
    <source>
        <dbReference type="SAM" id="SignalP"/>
    </source>
</evidence>
<organism evidence="2 3">
    <name type="scientific">Oculimacula yallundae</name>
    <dbReference type="NCBI Taxonomy" id="86028"/>
    <lineage>
        <taxon>Eukaryota</taxon>
        <taxon>Fungi</taxon>
        <taxon>Dikarya</taxon>
        <taxon>Ascomycota</taxon>
        <taxon>Pezizomycotina</taxon>
        <taxon>Leotiomycetes</taxon>
        <taxon>Helotiales</taxon>
        <taxon>Ploettnerulaceae</taxon>
        <taxon>Oculimacula</taxon>
    </lineage>
</organism>